<evidence type="ECO:0000313" key="5">
    <source>
        <dbReference type="EMBL" id="QJH96705.1"/>
    </source>
</evidence>
<evidence type="ECO:0000313" key="4">
    <source>
        <dbReference type="EMBL" id="QJA47403.1"/>
    </source>
</evidence>
<keyword evidence="1" id="KW-0238">DNA-binding</keyword>
<dbReference type="GO" id="GO:0006310">
    <property type="term" value="P:DNA recombination"/>
    <property type="evidence" value="ECO:0007669"/>
    <property type="project" value="UniProtKB-KW"/>
</dbReference>
<evidence type="ECO:0000256" key="2">
    <source>
        <dbReference type="ARBA" id="ARBA00023172"/>
    </source>
</evidence>
<dbReference type="EMBL" id="MT144042">
    <property type="protein sequence ID" value="QJA47403.1"/>
    <property type="molecule type" value="Genomic_DNA"/>
</dbReference>
<sequence length="158" mass="18366">MRILPSTISETEFLEGIKQVKRPKLKLAFMLGFYECMRVGEIVNLKPENVSMDTGFIHIKKGKGSKDRDIPIMQPVKHGLRHLPIGLGVRSLEKWVKRYWPNIHFHSLRHSGATFYLNNKSIDIRYIQLLLGHSQLSTTQIYTHVNPQNLKDKFEGVW</sequence>
<dbReference type="PANTHER" id="PTHR30349">
    <property type="entry name" value="PHAGE INTEGRASE-RELATED"/>
    <property type="match status" value="1"/>
</dbReference>
<dbReference type="EMBL" id="MT144659">
    <property type="protein sequence ID" value="QJH96705.1"/>
    <property type="molecule type" value="Genomic_DNA"/>
</dbReference>
<dbReference type="AlphaFoldDB" id="A0A6H1ZHK5"/>
<protein>
    <submittedName>
        <fullName evidence="4">Putative site-specific tyrosine recombinase</fullName>
    </submittedName>
</protein>
<name>A0A6H1ZHK5_9ZZZZ</name>
<dbReference type="Gene3D" id="1.10.443.10">
    <property type="entry name" value="Intergrase catalytic core"/>
    <property type="match status" value="2"/>
</dbReference>
<dbReference type="InterPro" id="IPR011010">
    <property type="entry name" value="DNA_brk_join_enz"/>
</dbReference>
<dbReference type="GO" id="GO:0003677">
    <property type="term" value="F:DNA binding"/>
    <property type="evidence" value="ECO:0007669"/>
    <property type="project" value="UniProtKB-KW"/>
</dbReference>
<keyword evidence="2" id="KW-0233">DNA recombination</keyword>
<dbReference type="InterPro" id="IPR050090">
    <property type="entry name" value="Tyrosine_recombinase_XerCD"/>
</dbReference>
<dbReference type="SUPFAM" id="SSF56349">
    <property type="entry name" value="DNA breaking-rejoining enzymes"/>
    <property type="match status" value="1"/>
</dbReference>
<accession>A0A6H1ZHK5</accession>
<dbReference type="InterPro" id="IPR013762">
    <property type="entry name" value="Integrase-like_cat_sf"/>
</dbReference>
<dbReference type="PANTHER" id="PTHR30349:SF41">
    <property type="entry name" value="INTEGRASE_RECOMBINASE PROTEIN MJ0367-RELATED"/>
    <property type="match status" value="1"/>
</dbReference>
<dbReference type="PROSITE" id="PS51898">
    <property type="entry name" value="TYR_RECOMBINASE"/>
    <property type="match status" value="1"/>
</dbReference>
<dbReference type="GO" id="GO:0015074">
    <property type="term" value="P:DNA integration"/>
    <property type="evidence" value="ECO:0007669"/>
    <property type="project" value="InterPro"/>
</dbReference>
<reference evidence="4" key="1">
    <citation type="submission" date="2020-03" db="EMBL/GenBank/DDBJ databases">
        <title>The deep terrestrial virosphere.</title>
        <authorList>
            <person name="Holmfeldt K."/>
            <person name="Nilsson E."/>
            <person name="Simone D."/>
            <person name="Lopez-Fernandez M."/>
            <person name="Wu X."/>
            <person name="de Brujin I."/>
            <person name="Lundin D."/>
            <person name="Andersson A."/>
            <person name="Bertilsson S."/>
            <person name="Dopson M."/>
        </authorList>
    </citation>
    <scope>NUCLEOTIDE SEQUENCE</scope>
    <source>
        <strain evidence="4">TM448A00666</strain>
        <strain evidence="5">TM448B00795</strain>
    </source>
</reference>
<proteinExistence type="predicted"/>
<evidence type="ECO:0000259" key="3">
    <source>
        <dbReference type="PROSITE" id="PS51898"/>
    </source>
</evidence>
<gene>
    <name evidence="4" type="ORF">TM448A00666_0007</name>
    <name evidence="5" type="ORF">TM448B00795_0019</name>
</gene>
<evidence type="ECO:0000256" key="1">
    <source>
        <dbReference type="ARBA" id="ARBA00023125"/>
    </source>
</evidence>
<dbReference type="InterPro" id="IPR002104">
    <property type="entry name" value="Integrase_catalytic"/>
</dbReference>
<feature type="domain" description="Tyr recombinase" evidence="3">
    <location>
        <begin position="3"/>
        <end position="155"/>
    </location>
</feature>
<organism evidence="4">
    <name type="scientific">viral metagenome</name>
    <dbReference type="NCBI Taxonomy" id="1070528"/>
    <lineage>
        <taxon>unclassified sequences</taxon>
        <taxon>metagenomes</taxon>
        <taxon>organismal metagenomes</taxon>
    </lineage>
</organism>
<dbReference type="Pfam" id="PF00589">
    <property type="entry name" value="Phage_integrase"/>
    <property type="match status" value="2"/>
</dbReference>